<feature type="region of interest" description="Disordered" evidence="4">
    <location>
        <begin position="356"/>
        <end position="396"/>
    </location>
</feature>
<feature type="compositionally biased region" description="Basic and acidic residues" evidence="4">
    <location>
        <begin position="381"/>
        <end position="396"/>
    </location>
</feature>
<protein>
    <recommendedName>
        <fullName evidence="7">TPR repeat-containing protein</fullName>
    </recommendedName>
</protein>
<dbReference type="GeneID" id="63833160"/>
<gene>
    <name evidence="5" type="ORF">M406DRAFT_236140</name>
</gene>
<dbReference type="PANTHER" id="PTHR16193">
    <property type="entry name" value="TETRATRICOPEPTIDE REPEAT PROTEIN 27"/>
    <property type="match status" value="1"/>
</dbReference>
<dbReference type="InterPro" id="IPR019734">
    <property type="entry name" value="TPR_rpt"/>
</dbReference>
<accession>A0A9P4Y5S1</accession>
<dbReference type="SUPFAM" id="SSF48452">
    <property type="entry name" value="TPR-like"/>
    <property type="match status" value="1"/>
</dbReference>
<proteinExistence type="predicted"/>
<dbReference type="EMBL" id="MU032346">
    <property type="protein sequence ID" value="KAF3766872.1"/>
    <property type="molecule type" value="Genomic_DNA"/>
</dbReference>
<dbReference type="Proteomes" id="UP000803844">
    <property type="component" value="Unassembled WGS sequence"/>
</dbReference>
<dbReference type="PANTHER" id="PTHR16193:SF0">
    <property type="entry name" value="TETRATRICOPEPTIDE REPEAT PROTEIN 27"/>
    <property type="match status" value="1"/>
</dbReference>
<feature type="repeat" description="TPR" evidence="3">
    <location>
        <begin position="574"/>
        <end position="607"/>
    </location>
</feature>
<evidence type="ECO:0008006" key="7">
    <source>
        <dbReference type="Google" id="ProtNLM"/>
    </source>
</evidence>
<dbReference type="Pfam" id="PF13432">
    <property type="entry name" value="TPR_16"/>
    <property type="match status" value="1"/>
</dbReference>
<feature type="compositionally biased region" description="Acidic residues" evidence="4">
    <location>
        <begin position="686"/>
        <end position="697"/>
    </location>
</feature>
<feature type="repeat" description="TPR" evidence="3">
    <location>
        <begin position="608"/>
        <end position="641"/>
    </location>
</feature>
<evidence type="ECO:0000256" key="1">
    <source>
        <dbReference type="ARBA" id="ARBA00022737"/>
    </source>
</evidence>
<reference evidence="5" key="1">
    <citation type="journal article" date="2020" name="Phytopathology">
        <title>Genome sequence of the chestnut blight fungus Cryphonectria parasitica EP155: A fundamental resource for an archetypical invasive plant pathogen.</title>
        <authorList>
            <person name="Crouch J.A."/>
            <person name="Dawe A."/>
            <person name="Aerts A."/>
            <person name="Barry K."/>
            <person name="Churchill A.C.L."/>
            <person name="Grimwood J."/>
            <person name="Hillman B."/>
            <person name="Milgroom M.G."/>
            <person name="Pangilinan J."/>
            <person name="Smith M."/>
            <person name="Salamov A."/>
            <person name="Schmutz J."/>
            <person name="Yadav J."/>
            <person name="Grigoriev I.V."/>
            <person name="Nuss D."/>
        </authorList>
    </citation>
    <scope>NUCLEOTIDE SEQUENCE</scope>
    <source>
        <strain evidence="5">EP155</strain>
    </source>
</reference>
<dbReference type="AlphaFoldDB" id="A0A9P4Y5S1"/>
<feature type="region of interest" description="Disordered" evidence="4">
    <location>
        <begin position="669"/>
        <end position="710"/>
    </location>
</feature>
<feature type="non-terminal residue" evidence="5">
    <location>
        <position position="1"/>
    </location>
</feature>
<feature type="non-terminal residue" evidence="5">
    <location>
        <position position="958"/>
    </location>
</feature>
<keyword evidence="6" id="KW-1185">Reference proteome</keyword>
<evidence type="ECO:0000256" key="3">
    <source>
        <dbReference type="PROSITE-ProRule" id="PRU00339"/>
    </source>
</evidence>
<evidence type="ECO:0000313" key="5">
    <source>
        <dbReference type="EMBL" id="KAF3766872.1"/>
    </source>
</evidence>
<evidence type="ECO:0000256" key="2">
    <source>
        <dbReference type="ARBA" id="ARBA00022803"/>
    </source>
</evidence>
<comment type="caution">
    <text evidence="5">The sequence shown here is derived from an EMBL/GenBank/DDBJ whole genome shotgun (WGS) entry which is preliminary data.</text>
</comment>
<dbReference type="PROSITE" id="PS50005">
    <property type="entry name" value="TPR"/>
    <property type="match status" value="2"/>
</dbReference>
<name>A0A9P4Y5S1_CRYP1</name>
<sequence length="958" mass="105444">VGVEAFNAFLQANVTGPVLDDGQVKLAQPYDGKIDLTLSSLEVDGVSPYPFIPHIDLFCLAKHSIENATSETWTASSASHNTGSNISLAWMRLRLDVWHYKLFIEPSLSPGSIFTKNIGMSEVPTLVERIQERLRAVESDVRFLVEKANICIMLGQDVQARDALSAAADLNGFVYALSGALGKRTRFQEKSTSQLVVLAKSGTSPDSNAKQEVPEALPLNDDTLLEEIEYTNGGEEGLNGEREGGPEPQLPLALRDLKPDEQPQLSALDQIILLTQATLKDSFSPADKLTAEEVLPFAVRVISDKSTNWQIYTQALLVRSRIEQHRSRTVERGVLQMQAVVDQVIVDTTQKAAVAEASQDSATQDAPEVPSISISAPDAQPKPKQDREEAAPVEEKPMSFFPAAKSEESAPASVRLEYIHALSSPPRWHLESELAYAWTGVGSLVSALEIFKRLKLWAEVALCLASSASMDNEDGSGRGSGGEDKARAIIRWRLYHRKNDAQPDGKAVVGEEDNDSLDEDTDITTLKAESFTGRERTPAQPNAPRLFCILGDIETESAVTHYERAWEISNHRYARAQKSLGEHYLSQKDWKKAREAYQLAVSVNRLSPEMWSRLGDINLRLGDFAAAAEAFTRSIGSSNDTSGGEDARTWSNLGSALYSVYLEAMEKDKNQPPANGHQSETRVGGDEDEQVEDEDDQVQTTTANTHKNPSVLLAQSMNAYKRGASIAHDNWRIWDNVITLATRMRPMPFFEIIQALRSIIRIRNSEDALDDDILRVLLTEGVLATDKKNDTGAGQYEPPRGSVERNVNEMMEREIVPLITNRSELWELLSRLRVWRRDYAGAIDASEKAWRAAVGGATSGAGSLGGGLTVDAAAKKDGGDSQESRNWLENKEAWQVVVQRTDELVAVLENFGPQVGEVGDKWRAKARSAIRSVMGKGKEAWEGSEGWNTLKGLLDGLK</sequence>
<organism evidence="5 6">
    <name type="scientific">Cryphonectria parasitica (strain ATCC 38755 / EP155)</name>
    <dbReference type="NCBI Taxonomy" id="660469"/>
    <lineage>
        <taxon>Eukaryota</taxon>
        <taxon>Fungi</taxon>
        <taxon>Dikarya</taxon>
        <taxon>Ascomycota</taxon>
        <taxon>Pezizomycotina</taxon>
        <taxon>Sordariomycetes</taxon>
        <taxon>Sordariomycetidae</taxon>
        <taxon>Diaporthales</taxon>
        <taxon>Cryphonectriaceae</taxon>
        <taxon>Cryphonectria-Endothia species complex</taxon>
        <taxon>Cryphonectria</taxon>
    </lineage>
</organism>
<evidence type="ECO:0000256" key="4">
    <source>
        <dbReference type="SAM" id="MobiDB-lite"/>
    </source>
</evidence>
<dbReference type="InterPro" id="IPR011990">
    <property type="entry name" value="TPR-like_helical_dom_sf"/>
</dbReference>
<keyword evidence="2 3" id="KW-0802">TPR repeat</keyword>
<dbReference type="RefSeq" id="XP_040777833.1">
    <property type="nucleotide sequence ID" value="XM_040916031.1"/>
</dbReference>
<dbReference type="InterPro" id="IPR044244">
    <property type="entry name" value="TTC27/Emw1"/>
</dbReference>
<dbReference type="OrthoDB" id="1936594at2759"/>
<dbReference type="Gene3D" id="1.25.40.10">
    <property type="entry name" value="Tetratricopeptide repeat domain"/>
    <property type="match status" value="1"/>
</dbReference>
<dbReference type="SMART" id="SM00028">
    <property type="entry name" value="TPR"/>
    <property type="match status" value="3"/>
</dbReference>
<evidence type="ECO:0000313" key="6">
    <source>
        <dbReference type="Proteomes" id="UP000803844"/>
    </source>
</evidence>
<keyword evidence="1" id="KW-0677">Repeat</keyword>